<dbReference type="SMART" id="SM00248">
    <property type="entry name" value="ANK"/>
    <property type="match status" value="6"/>
</dbReference>
<comment type="caution">
    <text evidence="3">The sequence shown here is derived from an EMBL/GenBank/DDBJ whole genome shotgun (WGS) entry which is preliminary data.</text>
</comment>
<keyword evidence="2" id="KW-0040">ANK repeat</keyword>
<dbReference type="Pfam" id="PF12796">
    <property type="entry name" value="Ank_2"/>
    <property type="match status" value="2"/>
</dbReference>
<accession>A0A439CWD8</accession>
<dbReference type="InterPro" id="IPR036770">
    <property type="entry name" value="Ankyrin_rpt-contain_sf"/>
</dbReference>
<proteinExistence type="predicted"/>
<reference evidence="3 4" key="1">
    <citation type="submission" date="2018-12" db="EMBL/GenBank/DDBJ databases">
        <title>Draft genome sequence of Xylaria grammica IHI A82.</title>
        <authorList>
            <person name="Buettner E."/>
            <person name="Kellner H."/>
        </authorList>
    </citation>
    <scope>NUCLEOTIDE SEQUENCE [LARGE SCALE GENOMIC DNA]</scope>
    <source>
        <strain evidence="3 4">IHI A82</strain>
    </source>
</reference>
<sequence>MARILLENGALLRPQGRYKYKRAGALHYAAKQGHPVIIRDILDKFGHGLMDDAVFDDEQRWTTSLSCGIKSGNPAAVEALIRGAHGSELNHYHTAEPVLHLAIAENQGAIVDVLLNNKAVDINFNHSETVDSPPLVCAVRLRNEPIFEKILNAAKVDADSPDAQSRTALWWAAALGLDSYVEKLLASRKLYHLDRHDNKGDTALSIAVRLGHLGVVRQLLRVHQASTIGLEPIIFAAKNGHTPVVEELLPYKVTDKKAAEQLLQRYGLQQVWLDIENSKAWEEVKDEEKSTESDYDGKISESEPSYASEVISAPFNVFKPGW</sequence>
<name>A0A439CWD8_9PEZI</name>
<organism evidence="3 4">
    <name type="scientific">Xylaria grammica</name>
    <dbReference type="NCBI Taxonomy" id="363999"/>
    <lineage>
        <taxon>Eukaryota</taxon>
        <taxon>Fungi</taxon>
        <taxon>Dikarya</taxon>
        <taxon>Ascomycota</taxon>
        <taxon>Pezizomycotina</taxon>
        <taxon>Sordariomycetes</taxon>
        <taxon>Xylariomycetidae</taxon>
        <taxon>Xylariales</taxon>
        <taxon>Xylariaceae</taxon>
        <taxon>Xylaria</taxon>
    </lineage>
</organism>
<dbReference type="Gene3D" id="1.25.40.20">
    <property type="entry name" value="Ankyrin repeat-containing domain"/>
    <property type="match status" value="1"/>
</dbReference>
<keyword evidence="1" id="KW-0677">Repeat</keyword>
<dbReference type="InterPro" id="IPR002110">
    <property type="entry name" value="Ankyrin_rpt"/>
</dbReference>
<evidence type="ECO:0000313" key="4">
    <source>
        <dbReference type="Proteomes" id="UP000286045"/>
    </source>
</evidence>
<dbReference type="AlphaFoldDB" id="A0A439CWD8"/>
<dbReference type="EMBL" id="RYZI01000327">
    <property type="protein sequence ID" value="RWA06544.1"/>
    <property type="molecule type" value="Genomic_DNA"/>
</dbReference>
<keyword evidence="4" id="KW-1185">Reference proteome</keyword>
<dbReference type="PANTHER" id="PTHR24198">
    <property type="entry name" value="ANKYRIN REPEAT AND PROTEIN KINASE DOMAIN-CONTAINING PROTEIN"/>
    <property type="match status" value="1"/>
</dbReference>
<gene>
    <name evidence="3" type="ORF">EKO27_g8554</name>
</gene>
<protein>
    <submittedName>
        <fullName evidence="3">Uncharacterized protein</fullName>
    </submittedName>
</protein>
<dbReference type="SUPFAM" id="SSF48403">
    <property type="entry name" value="Ankyrin repeat"/>
    <property type="match status" value="1"/>
</dbReference>
<evidence type="ECO:0000256" key="2">
    <source>
        <dbReference type="ARBA" id="ARBA00023043"/>
    </source>
</evidence>
<evidence type="ECO:0000313" key="3">
    <source>
        <dbReference type="EMBL" id="RWA06544.1"/>
    </source>
</evidence>
<dbReference type="Proteomes" id="UP000286045">
    <property type="component" value="Unassembled WGS sequence"/>
</dbReference>
<dbReference type="STRING" id="363999.A0A439CWD8"/>
<dbReference type="PANTHER" id="PTHR24198:SF165">
    <property type="entry name" value="ANKYRIN REPEAT-CONTAINING PROTEIN-RELATED"/>
    <property type="match status" value="1"/>
</dbReference>
<evidence type="ECO:0000256" key="1">
    <source>
        <dbReference type="ARBA" id="ARBA00022737"/>
    </source>
</evidence>